<gene>
    <name evidence="1" type="ORF">CY0110_14700</name>
</gene>
<sequence>TAKQQQLLDSMQAVTQAEQLKMASEQITANQRLSQAPINQASTMSGVFLIPLSSND</sequence>
<proteinExistence type="predicted"/>
<name>A3IZA8_9CHRO</name>
<reference evidence="1 2" key="1">
    <citation type="submission" date="2007-03" db="EMBL/GenBank/DDBJ databases">
        <authorList>
            <person name="Stal L."/>
            <person name="Ferriera S."/>
            <person name="Johnson J."/>
            <person name="Kravitz S."/>
            <person name="Beeson K."/>
            <person name="Sutton G."/>
            <person name="Rogers Y.-H."/>
            <person name="Friedman R."/>
            <person name="Frazier M."/>
            <person name="Venter J.C."/>
        </authorList>
    </citation>
    <scope>NUCLEOTIDE SEQUENCE [LARGE SCALE GENOMIC DNA]</scope>
    <source>
        <strain evidence="1 2">CCY0110</strain>
    </source>
</reference>
<evidence type="ECO:0000313" key="2">
    <source>
        <dbReference type="Proteomes" id="UP000003781"/>
    </source>
</evidence>
<protein>
    <submittedName>
        <fullName evidence="1">Uncharacterized protein</fullName>
    </submittedName>
</protein>
<comment type="caution">
    <text evidence="1">The sequence shown here is derived from an EMBL/GenBank/DDBJ whole genome shotgun (WGS) entry which is preliminary data.</text>
</comment>
<accession>A3IZA8</accession>
<dbReference type="EMBL" id="AAXW01000098">
    <property type="protein sequence ID" value="EAZ88199.1"/>
    <property type="molecule type" value="Genomic_DNA"/>
</dbReference>
<evidence type="ECO:0000313" key="1">
    <source>
        <dbReference type="EMBL" id="EAZ88199.1"/>
    </source>
</evidence>
<dbReference type="AlphaFoldDB" id="A3IZA8"/>
<dbReference type="Proteomes" id="UP000003781">
    <property type="component" value="Unassembled WGS sequence"/>
</dbReference>
<organism evidence="1 2">
    <name type="scientific">Crocosphaera chwakensis CCY0110</name>
    <dbReference type="NCBI Taxonomy" id="391612"/>
    <lineage>
        <taxon>Bacteria</taxon>
        <taxon>Bacillati</taxon>
        <taxon>Cyanobacteriota</taxon>
        <taxon>Cyanophyceae</taxon>
        <taxon>Oscillatoriophycideae</taxon>
        <taxon>Chroococcales</taxon>
        <taxon>Aphanothecaceae</taxon>
        <taxon>Crocosphaera</taxon>
        <taxon>Crocosphaera chwakensis</taxon>
    </lineage>
</organism>
<keyword evidence="2" id="KW-1185">Reference proteome</keyword>
<feature type="non-terminal residue" evidence="1">
    <location>
        <position position="1"/>
    </location>
</feature>